<dbReference type="SUPFAM" id="SSF103473">
    <property type="entry name" value="MFS general substrate transporter"/>
    <property type="match status" value="1"/>
</dbReference>
<feature type="transmembrane region" description="Helical" evidence="6">
    <location>
        <begin position="406"/>
        <end position="427"/>
    </location>
</feature>
<feature type="transmembrane region" description="Helical" evidence="6">
    <location>
        <begin position="138"/>
        <end position="161"/>
    </location>
</feature>
<dbReference type="Gene3D" id="1.20.1250.20">
    <property type="entry name" value="MFS general substrate transporter like domains"/>
    <property type="match status" value="1"/>
</dbReference>
<dbReference type="EMBL" id="AHOM02000002">
    <property type="protein sequence ID" value="EJZ43724.1"/>
    <property type="molecule type" value="Genomic_DNA"/>
</dbReference>
<dbReference type="InterPro" id="IPR020846">
    <property type="entry name" value="MFS_dom"/>
</dbReference>
<dbReference type="InterPro" id="IPR011701">
    <property type="entry name" value="MFS"/>
</dbReference>
<evidence type="ECO:0000313" key="9">
    <source>
        <dbReference type="Proteomes" id="UP000018720"/>
    </source>
</evidence>
<dbReference type="Proteomes" id="UP000018720">
    <property type="component" value="Unassembled WGS sequence"/>
</dbReference>
<feature type="transmembrane region" description="Helical" evidence="6">
    <location>
        <begin position="12"/>
        <end position="36"/>
    </location>
</feature>
<evidence type="ECO:0000256" key="6">
    <source>
        <dbReference type="SAM" id="Phobius"/>
    </source>
</evidence>
<dbReference type="CDD" id="cd17328">
    <property type="entry name" value="MFS_spinster_like"/>
    <property type="match status" value="1"/>
</dbReference>
<keyword evidence="9" id="KW-1185">Reference proteome</keyword>
<dbReference type="Pfam" id="PF07690">
    <property type="entry name" value="MFS_1"/>
    <property type="match status" value="1"/>
</dbReference>
<keyword evidence="5 6" id="KW-0472">Membrane</keyword>
<evidence type="ECO:0000256" key="2">
    <source>
        <dbReference type="ARBA" id="ARBA00022448"/>
    </source>
</evidence>
<accession>A0ABN0HDK3</accession>
<proteinExistence type="predicted"/>
<feature type="transmembrane region" description="Helical" evidence="6">
    <location>
        <begin position="354"/>
        <end position="375"/>
    </location>
</feature>
<feature type="transmembrane region" description="Helical" evidence="6">
    <location>
        <begin position="167"/>
        <end position="188"/>
    </location>
</feature>
<organism evidence="8 9">
    <name type="scientific">Leptospira licerasiae str. MMD4847</name>
    <dbReference type="NCBI Taxonomy" id="1049971"/>
    <lineage>
        <taxon>Bacteria</taxon>
        <taxon>Pseudomonadati</taxon>
        <taxon>Spirochaetota</taxon>
        <taxon>Spirochaetia</taxon>
        <taxon>Leptospirales</taxon>
        <taxon>Leptospiraceae</taxon>
        <taxon>Leptospira</taxon>
    </lineage>
</organism>
<evidence type="ECO:0000259" key="7">
    <source>
        <dbReference type="PROSITE" id="PS50850"/>
    </source>
</evidence>
<feature type="transmembrane region" description="Helical" evidence="6">
    <location>
        <begin position="48"/>
        <end position="68"/>
    </location>
</feature>
<feature type="transmembrane region" description="Helical" evidence="6">
    <location>
        <begin position="315"/>
        <end position="333"/>
    </location>
</feature>
<name>A0ABN0HDK3_9LEPT</name>
<feature type="transmembrane region" description="Helical" evidence="6">
    <location>
        <begin position="80"/>
        <end position="99"/>
    </location>
</feature>
<sequence length="442" mass="48794">MESNSNQAKHAWRILILLFLANLLNFFDRTIPAIIIEPIRHEWDLSDLQLGIVGSAFTVIYAIAGLPLGRLADSWSRKKIIGWGLAIWSAFTALNGYAWNYLSFVSVRMGVGIGEASYAPAANSLIGDLFPSHKRARAVGIFMLGLPLGLVLAFFTVGAMVKTFGTWRAPFFIAALPGILLSIFFFFIREPERGAAESIQISQATPSHPIRKVLKIPTMWWIILSGLTFNFAAYAVNSFLVSLLQRYYHFTLVKAAITTGFIVGITGLIGLTLGGWIADKIHQRSERGRLLFGASNLLLSGILILLALLQSEELVLFFSLLLGFGWLLSYNYYTCVYPAIQDVIEPRLRATAMAIYFAAMYLLGGAAGPAVVGWFSDYLTRSAMLRSGSLEMTEQFKAIGLHDSLYLIPVTVLLTSLFVFLASKSFAKDASEMKRSLEGKTQ</sequence>
<keyword evidence="4 6" id="KW-1133">Transmembrane helix</keyword>
<dbReference type="PROSITE" id="PS50850">
    <property type="entry name" value="MFS"/>
    <property type="match status" value="1"/>
</dbReference>
<evidence type="ECO:0000256" key="5">
    <source>
        <dbReference type="ARBA" id="ARBA00023136"/>
    </source>
</evidence>
<keyword evidence="2" id="KW-0813">Transport</keyword>
<evidence type="ECO:0000256" key="1">
    <source>
        <dbReference type="ARBA" id="ARBA00004141"/>
    </source>
</evidence>
<protein>
    <submittedName>
        <fullName evidence="8">Transporter, major facilitator family protein</fullName>
    </submittedName>
</protein>
<comment type="subcellular location">
    <subcellularLocation>
        <location evidence="1">Membrane</location>
        <topology evidence="1">Multi-pass membrane protein</topology>
    </subcellularLocation>
</comment>
<dbReference type="PANTHER" id="PTHR23505">
    <property type="entry name" value="SPINSTER"/>
    <property type="match status" value="1"/>
</dbReference>
<comment type="caution">
    <text evidence="8">The sequence shown here is derived from an EMBL/GenBank/DDBJ whole genome shotgun (WGS) entry which is preliminary data.</text>
</comment>
<feature type="domain" description="Major facilitator superfamily (MFS) profile" evidence="7">
    <location>
        <begin position="14"/>
        <end position="427"/>
    </location>
</feature>
<evidence type="ECO:0000256" key="3">
    <source>
        <dbReference type="ARBA" id="ARBA00022692"/>
    </source>
</evidence>
<dbReference type="InterPro" id="IPR044770">
    <property type="entry name" value="MFS_spinster-like"/>
</dbReference>
<gene>
    <name evidence="8" type="ORF">LEP1GSC178_0129</name>
</gene>
<dbReference type="RefSeq" id="WP_008589320.1">
    <property type="nucleotide sequence ID" value="NZ_AHOM02000002.1"/>
</dbReference>
<feature type="transmembrane region" description="Helical" evidence="6">
    <location>
        <begin position="290"/>
        <end position="309"/>
    </location>
</feature>
<dbReference type="InterPro" id="IPR036259">
    <property type="entry name" value="MFS_trans_sf"/>
</dbReference>
<dbReference type="PANTHER" id="PTHR23505:SF79">
    <property type="entry name" value="PROTEIN SPINSTER"/>
    <property type="match status" value="1"/>
</dbReference>
<keyword evidence="3 6" id="KW-0812">Transmembrane</keyword>
<feature type="transmembrane region" description="Helical" evidence="6">
    <location>
        <begin position="218"/>
        <end position="236"/>
    </location>
</feature>
<evidence type="ECO:0000256" key="4">
    <source>
        <dbReference type="ARBA" id="ARBA00022989"/>
    </source>
</evidence>
<evidence type="ECO:0000313" key="8">
    <source>
        <dbReference type="EMBL" id="EJZ43724.1"/>
    </source>
</evidence>
<reference evidence="8 9" key="1">
    <citation type="submission" date="2012-08" db="EMBL/GenBank/DDBJ databases">
        <authorList>
            <person name="Harkins D.M."/>
            <person name="Durkin A.S."/>
            <person name="Selengut J.D."/>
            <person name="Sanka R."/>
            <person name="DePew J."/>
            <person name="Purushe J."/>
            <person name="Matthias M.A."/>
            <person name="Vinetz J.M."/>
            <person name="Sutton G.G."/>
            <person name="Nelson W.C."/>
            <person name="Fouts D.E."/>
        </authorList>
    </citation>
    <scope>NUCLEOTIDE SEQUENCE [LARGE SCALE GENOMIC DNA]</scope>
    <source>
        <strain evidence="8 9">MMD4847</strain>
    </source>
</reference>
<feature type="transmembrane region" description="Helical" evidence="6">
    <location>
        <begin position="256"/>
        <end position="278"/>
    </location>
</feature>